<dbReference type="OrthoDB" id="524326at2759"/>
<keyword evidence="3" id="KW-0597">Phosphoprotein</keyword>
<feature type="domain" description="EF-hand" evidence="15">
    <location>
        <begin position="160"/>
        <end position="195"/>
    </location>
</feature>
<dbReference type="InterPro" id="IPR011992">
    <property type="entry name" value="EF-hand-dom_pair"/>
</dbReference>
<dbReference type="SMART" id="SM00054">
    <property type="entry name" value="EFh"/>
    <property type="match status" value="3"/>
</dbReference>
<evidence type="ECO:0000256" key="5">
    <source>
        <dbReference type="ARBA" id="ARBA00022723"/>
    </source>
</evidence>
<dbReference type="FunFam" id="1.10.238.10:FF:000026">
    <property type="entry name" value="Epidermal growth factor receptor pathway substrate 15-like 1"/>
    <property type="match status" value="1"/>
</dbReference>
<dbReference type="PANTHER" id="PTHR11216:SF69">
    <property type="entry name" value="EPIDERMAL GROWTH FACTOR RECEPTOR SUBSTRATE 15-LIKE 1"/>
    <property type="match status" value="1"/>
</dbReference>
<feature type="domain" description="EH" evidence="14">
    <location>
        <begin position="128"/>
        <end position="216"/>
    </location>
</feature>
<evidence type="ECO:0000256" key="2">
    <source>
        <dbReference type="ARBA" id="ARBA00022475"/>
    </source>
</evidence>
<keyword evidence="2" id="KW-1003">Cell membrane</keyword>
<proteinExistence type="predicted"/>
<dbReference type="GeneTree" id="ENSGT00940000155438"/>
<evidence type="ECO:0000256" key="12">
    <source>
        <dbReference type="SAM" id="Coils"/>
    </source>
</evidence>
<keyword evidence="4" id="KW-0254">Endocytosis</keyword>
<organism evidence="16 17">
    <name type="scientific">Naja naja</name>
    <name type="common">Indian cobra</name>
    <dbReference type="NCBI Taxonomy" id="35670"/>
    <lineage>
        <taxon>Eukaryota</taxon>
        <taxon>Metazoa</taxon>
        <taxon>Chordata</taxon>
        <taxon>Craniata</taxon>
        <taxon>Vertebrata</taxon>
        <taxon>Euteleostomi</taxon>
        <taxon>Lepidosauria</taxon>
        <taxon>Squamata</taxon>
        <taxon>Bifurcata</taxon>
        <taxon>Unidentata</taxon>
        <taxon>Episquamata</taxon>
        <taxon>Toxicofera</taxon>
        <taxon>Serpentes</taxon>
        <taxon>Colubroidea</taxon>
        <taxon>Elapidae</taxon>
        <taxon>Elapinae</taxon>
        <taxon>Naja</taxon>
    </lineage>
</organism>
<name>A0A8C6VKT5_NAJNA</name>
<dbReference type="Ensembl" id="ENSNNAT00000008409.1">
    <property type="protein sequence ID" value="ENSNNAP00000008017.1"/>
    <property type="gene ID" value="ENSNNAG00000005344.1"/>
</dbReference>
<dbReference type="PROSITE" id="PS50222">
    <property type="entry name" value="EF_HAND_2"/>
    <property type="match status" value="2"/>
</dbReference>
<sequence>MAALGPFGGGGSAQLSASNPMYETYYKQVDPACTGRVGSSDAALFLKKSGLTDAVLGKIWDLADPEGKGFLDKQGFFIALRLIACAQSGHDVILSNLNLTLPPPKFHDNTSPLLLASTDAHWAVRVEERAKFDGIFESLLPVSGLLSGDKVKPVLMNSKLPLDVLGRVWDLSDIDKDGHLDRDEFAVAMHLVYRALEKEPVPSVLPPSLVPPSKRKKAPIFPGAVPVLPASPPPKDSLRSTPSHGSVNSLNSTGSLSPKHSLKQTQPSANWVVPLTDKIRYDEIFLKTDLDLDGFVSGQEVKDIFMHSGLSQNLLAHIWALADTRQMGKLNKDQFALAMYLIQQKVSKGIDPPQVLLPDMIPPSERTTPVQDSSSSVGSGEFTGVKELDDISQEIAQLQREKYSLEQDIREREGAIRQKTNEVQELQNDLDRETSSLQELEAQKQDAQDRLDEMDQQKAKLKDMLNDVRQKCQEESQVITSLKMQIQSQESDLKSQEDDISRAKTELNRLQQEESQLEQSIQAGKVQLETIIKSLKSTQEEINQARSKLSRLQETLQEANQSIEQYNEALNGLHSGSMTNLADLNEGNIQKDRGGFGTLDDPFKNKALLFSNNAQELQTDPFQTEDPFKGADPFKGSDPFQNDPFAEQPPAAADPFGGDPFKESDPFRTSVPEDFFKKAEKSDPFTSDPFLQNSTLPSKPKVFENNDPFLTLSMSSSKGPDPFGTLDAFGSSTFNTHSSEGFADFSRMSKLGNEEQQLAWAKRESEKAEQERLARLRRQEQEDLELAIALSKADMPTS</sequence>
<dbReference type="InterPro" id="IPR018247">
    <property type="entry name" value="EF_Hand_1_Ca_BS"/>
</dbReference>
<dbReference type="GO" id="GO:0016197">
    <property type="term" value="P:endosomal transport"/>
    <property type="evidence" value="ECO:0007669"/>
    <property type="project" value="TreeGrafter"/>
</dbReference>
<feature type="region of interest" description="Disordered" evidence="13">
    <location>
        <begin position="619"/>
        <end position="703"/>
    </location>
</feature>
<evidence type="ECO:0000256" key="3">
    <source>
        <dbReference type="ARBA" id="ARBA00022553"/>
    </source>
</evidence>
<dbReference type="SMART" id="SM00726">
    <property type="entry name" value="UIM"/>
    <property type="match status" value="2"/>
</dbReference>
<feature type="compositionally biased region" description="Basic and acidic residues" evidence="13">
    <location>
        <begin position="674"/>
        <end position="683"/>
    </location>
</feature>
<keyword evidence="17" id="KW-1185">Reference proteome</keyword>
<feature type="domain" description="EH" evidence="14">
    <location>
        <begin position="277"/>
        <end position="367"/>
    </location>
</feature>
<dbReference type="InterPro" id="IPR002048">
    <property type="entry name" value="EF_hand_dom"/>
</dbReference>
<dbReference type="PROSITE" id="PS50031">
    <property type="entry name" value="EH"/>
    <property type="match status" value="3"/>
</dbReference>
<dbReference type="SUPFAM" id="SSF47473">
    <property type="entry name" value="EF-hand"/>
    <property type="match status" value="3"/>
</dbReference>
<evidence type="ECO:0000256" key="6">
    <source>
        <dbReference type="ARBA" id="ARBA00022737"/>
    </source>
</evidence>
<evidence type="ECO:0000256" key="10">
    <source>
        <dbReference type="ARBA" id="ARBA00023176"/>
    </source>
</evidence>
<feature type="region of interest" description="Disordered" evidence="13">
    <location>
        <begin position="231"/>
        <end position="263"/>
    </location>
</feature>
<keyword evidence="5" id="KW-0479">Metal-binding</keyword>
<evidence type="ECO:0000259" key="15">
    <source>
        <dbReference type="PROSITE" id="PS50222"/>
    </source>
</evidence>
<evidence type="ECO:0000256" key="8">
    <source>
        <dbReference type="ARBA" id="ARBA00022990"/>
    </source>
</evidence>
<dbReference type="InterPro" id="IPR003903">
    <property type="entry name" value="UIM_dom"/>
</dbReference>
<gene>
    <name evidence="16" type="primary">EPS15L1</name>
</gene>
<dbReference type="GO" id="GO:0030132">
    <property type="term" value="C:clathrin coat of coated pit"/>
    <property type="evidence" value="ECO:0007669"/>
    <property type="project" value="TreeGrafter"/>
</dbReference>
<dbReference type="GO" id="GO:0045296">
    <property type="term" value="F:cadherin binding"/>
    <property type="evidence" value="ECO:0007669"/>
    <property type="project" value="TreeGrafter"/>
</dbReference>
<dbReference type="Gene3D" id="1.10.287.1490">
    <property type="match status" value="1"/>
</dbReference>
<dbReference type="Gene3D" id="1.10.238.10">
    <property type="entry name" value="EF-hand"/>
    <property type="match status" value="3"/>
</dbReference>
<feature type="domain" description="EF-hand" evidence="15">
    <location>
        <begin position="276"/>
        <end position="311"/>
    </location>
</feature>
<dbReference type="GO" id="GO:0005509">
    <property type="term" value="F:calcium ion binding"/>
    <property type="evidence" value="ECO:0007669"/>
    <property type="project" value="InterPro"/>
</dbReference>
<dbReference type="GO" id="GO:0006897">
    <property type="term" value="P:endocytosis"/>
    <property type="evidence" value="ECO:0007669"/>
    <property type="project" value="UniProtKB-KW"/>
</dbReference>
<keyword evidence="7" id="KW-0106">Calcium</keyword>
<evidence type="ECO:0000256" key="13">
    <source>
        <dbReference type="SAM" id="MobiDB-lite"/>
    </source>
</evidence>
<dbReference type="SMART" id="SM00027">
    <property type="entry name" value="EH"/>
    <property type="match status" value="3"/>
</dbReference>
<evidence type="ECO:0000259" key="14">
    <source>
        <dbReference type="PROSITE" id="PS50031"/>
    </source>
</evidence>
<dbReference type="Proteomes" id="UP000694559">
    <property type="component" value="Unplaced"/>
</dbReference>
<evidence type="ECO:0000313" key="16">
    <source>
        <dbReference type="Ensembl" id="ENSNNAP00000008017.1"/>
    </source>
</evidence>
<feature type="compositionally biased region" description="Polar residues" evidence="13">
    <location>
        <begin position="239"/>
        <end position="263"/>
    </location>
</feature>
<dbReference type="AlphaFoldDB" id="A0A8C6VKT5"/>
<evidence type="ECO:0000256" key="9">
    <source>
        <dbReference type="ARBA" id="ARBA00023136"/>
    </source>
</evidence>
<dbReference type="PROSITE" id="PS50330">
    <property type="entry name" value="UIM"/>
    <property type="match status" value="2"/>
</dbReference>
<accession>A0A8C6VKT5</accession>
<dbReference type="FunFam" id="1.10.238.10:FF:000074">
    <property type="entry name" value="epidermal growth factor receptor substrate 15 isoform X1"/>
    <property type="match status" value="1"/>
</dbReference>
<keyword evidence="9" id="KW-0472">Membrane</keyword>
<feature type="compositionally biased region" description="Low complexity" evidence="13">
    <location>
        <begin position="649"/>
        <end position="659"/>
    </location>
</feature>
<dbReference type="InterPro" id="IPR000261">
    <property type="entry name" value="EH_dom"/>
</dbReference>
<feature type="coiled-coil region" evidence="12">
    <location>
        <begin position="388"/>
        <end position="569"/>
    </location>
</feature>
<dbReference type="CDD" id="cd00052">
    <property type="entry name" value="EH"/>
    <property type="match status" value="3"/>
</dbReference>
<evidence type="ECO:0000256" key="4">
    <source>
        <dbReference type="ARBA" id="ARBA00022583"/>
    </source>
</evidence>
<dbReference type="Pfam" id="PF12763">
    <property type="entry name" value="EH"/>
    <property type="match status" value="3"/>
</dbReference>
<keyword evidence="6" id="KW-0677">Repeat</keyword>
<evidence type="ECO:0000256" key="11">
    <source>
        <dbReference type="ARBA" id="ARBA00037878"/>
    </source>
</evidence>
<dbReference type="SUPFAM" id="SSF57997">
    <property type="entry name" value="Tropomyosin"/>
    <property type="match status" value="1"/>
</dbReference>
<evidence type="ECO:0000313" key="17">
    <source>
        <dbReference type="Proteomes" id="UP000694559"/>
    </source>
</evidence>
<reference evidence="16" key="1">
    <citation type="submission" date="2025-08" db="UniProtKB">
        <authorList>
            <consortium name="Ensembl"/>
        </authorList>
    </citation>
    <scope>IDENTIFICATION</scope>
</reference>
<dbReference type="PROSITE" id="PS00018">
    <property type="entry name" value="EF_HAND_1"/>
    <property type="match status" value="1"/>
</dbReference>
<dbReference type="PANTHER" id="PTHR11216">
    <property type="entry name" value="EH DOMAIN"/>
    <property type="match status" value="1"/>
</dbReference>
<keyword evidence="12" id="KW-0175">Coiled coil</keyword>
<feature type="domain" description="EH" evidence="14">
    <location>
        <begin position="18"/>
        <end position="107"/>
    </location>
</feature>
<evidence type="ECO:0000256" key="7">
    <source>
        <dbReference type="ARBA" id="ARBA00022837"/>
    </source>
</evidence>
<keyword evidence="8" id="KW-0007">Acetylation</keyword>
<evidence type="ECO:0000256" key="1">
    <source>
        <dbReference type="ARBA" id="ARBA00004202"/>
    </source>
</evidence>
<comment type="subcellular location">
    <subcellularLocation>
        <location evidence="1">Cell membrane</location>
        <topology evidence="1">Peripheral membrane protein</topology>
    </subcellularLocation>
    <subcellularLocation>
        <location evidence="11">Membrane</location>
        <location evidence="11">Coated pit</location>
    </subcellularLocation>
</comment>
<reference evidence="16" key="2">
    <citation type="submission" date="2025-09" db="UniProtKB">
        <authorList>
            <consortium name="Ensembl"/>
        </authorList>
    </citation>
    <scope>IDENTIFICATION</scope>
</reference>
<protein>
    <submittedName>
        <fullName evidence="16">Epidermal growth factor receptor pathway substrate 15 like 1</fullName>
    </submittedName>
</protein>
<keyword evidence="10" id="KW-0168">Coated pit</keyword>